<dbReference type="EMBL" id="JACEIK010002276">
    <property type="protein sequence ID" value="MCD9560148.1"/>
    <property type="molecule type" value="Genomic_DNA"/>
</dbReference>
<proteinExistence type="predicted"/>
<evidence type="ECO:0000256" key="1">
    <source>
        <dbReference type="SAM" id="MobiDB-lite"/>
    </source>
</evidence>
<name>A0ABS8UPQ1_DATST</name>
<comment type="caution">
    <text evidence="2">The sequence shown here is derived from an EMBL/GenBank/DDBJ whole genome shotgun (WGS) entry which is preliminary data.</text>
</comment>
<dbReference type="Proteomes" id="UP000823775">
    <property type="component" value="Unassembled WGS sequence"/>
</dbReference>
<evidence type="ECO:0000313" key="2">
    <source>
        <dbReference type="EMBL" id="MCD9560148.1"/>
    </source>
</evidence>
<organism evidence="2 3">
    <name type="scientific">Datura stramonium</name>
    <name type="common">Jimsonweed</name>
    <name type="synonym">Common thornapple</name>
    <dbReference type="NCBI Taxonomy" id="4076"/>
    <lineage>
        <taxon>Eukaryota</taxon>
        <taxon>Viridiplantae</taxon>
        <taxon>Streptophyta</taxon>
        <taxon>Embryophyta</taxon>
        <taxon>Tracheophyta</taxon>
        <taxon>Spermatophyta</taxon>
        <taxon>Magnoliopsida</taxon>
        <taxon>eudicotyledons</taxon>
        <taxon>Gunneridae</taxon>
        <taxon>Pentapetalae</taxon>
        <taxon>asterids</taxon>
        <taxon>lamiids</taxon>
        <taxon>Solanales</taxon>
        <taxon>Solanaceae</taxon>
        <taxon>Solanoideae</taxon>
        <taxon>Datureae</taxon>
        <taxon>Datura</taxon>
    </lineage>
</organism>
<feature type="non-terminal residue" evidence="2">
    <location>
        <position position="1"/>
    </location>
</feature>
<gene>
    <name evidence="2" type="ORF">HAX54_018629</name>
</gene>
<protein>
    <submittedName>
        <fullName evidence="2">Uncharacterized protein</fullName>
    </submittedName>
</protein>
<accession>A0ABS8UPQ1</accession>
<sequence length="61" mass="7166">ELRRMEKINSNRKDKFPQSRDGRKDRLHLHHPSFCQLESGLGFSEVKSQLDVKTVRVFVAN</sequence>
<feature type="compositionally biased region" description="Basic and acidic residues" evidence="1">
    <location>
        <begin position="1"/>
        <end position="24"/>
    </location>
</feature>
<keyword evidence="3" id="KW-1185">Reference proteome</keyword>
<feature type="region of interest" description="Disordered" evidence="1">
    <location>
        <begin position="1"/>
        <end position="27"/>
    </location>
</feature>
<reference evidence="2 3" key="1">
    <citation type="journal article" date="2021" name="BMC Genomics">
        <title>Datura genome reveals duplications of psychoactive alkaloid biosynthetic genes and high mutation rate following tissue culture.</title>
        <authorList>
            <person name="Rajewski A."/>
            <person name="Carter-House D."/>
            <person name="Stajich J."/>
            <person name="Litt A."/>
        </authorList>
    </citation>
    <scope>NUCLEOTIDE SEQUENCE [LARGE SCALE GENOMIC DNA]</scope>
    <source>
        <strain evidence="2">AR-01</strain>
    </source>
</reference>
<evidence type="ECO:0000313" key="3">
    <source>
        <dbReference type="Proteomes" id="UP000823775"/>
    </source>
</evidence>